<dbReference type="EMBL" id="BARS01001525">
    <property type="protein sequence ID" value="GAF72991.1"/>
    <property type="molecule type" value="Genomic_DNA"/>
</dbReference>
<reference evidence="2" key="1">
    <citation type="journal article" date="2014" name="Front. Microbiol.">
        <title>High frequency of phylogenetically diverse reductive dehalogenase-homologous genes in deep subseafloor sedimentary metagenomes.</title>
        <authorList>
            <person name="Kawai M."/>
            <person name="Futagami T."/>
            <person name="Toyoda A."/>
            <person name="Takaki Y."/>
            <person name="Nishi S."/>
            <person name="Hori S."/>
            <person name="Arai W."/>
            <person name="Tsubouchi T."/>
            <person name="Morono Y."/>
            <person name="Uchiyama I."/>
            <person name="Ito T."/>
            <person name="Fujiyama A."/>
            <person name="Inagaki F."/>
            <person name="Takami H."/>
        </authorList>
    </citation>
    <scope>NUCLEOTIDE SEQUENCE</scope>
    <source>
        <strain evidence="2">Expedition CK06-06</strain>
    </source>
</reference>
<evidence type="ECO:0000256" key="1">
    <source>
        <dbReference type="SAM" id="MobiDB-lite"/>
    </source>
</evidence>
<gene>
    <name evidence="2" type="ORF">S01H1_02955</name>
</gene>
<evidence type="ECO:0000313" key="2">
    <source>
        <dbReference type="EMBL" id="GAF72991.1"/>
    </source>
</evidence>
<comment type="caution">
    <text evidence="2">The sequence shown here is derived from an EMBL/GenBank/DDBJ whole genome shotgun (WGS) entry which is preliminary data.</text>
</comment>
<protein>
    <submittedName>
        <fullName evidence="2">Uncharacterized protein</fullName>
    </submittedName>
</protein>
<feature type="non-terminal residue" evidence="2">
    <location>
        <position position="40"/>
    </location>
</feature>
<organism evidence="2">
    <name type="scientific">marine sediment metagenome</name>
    <dbReference type="NCBI Taxonomy" id="412755"/>
    <lineage>
        <taxon>unclassified sequences</taxon>
        <taxon>metagenomes</taxon>
        <taxon>ecological metagenomes</taxon>
    </lineage>
</organism>
<proteinExistence type="predicted"/>
<name>X0SD00_9ZZZZ</name>
<accession>X0SD00</accession>
<feature type="compositionally biased region" description="Basic and acidic residues" evidence="1">
    <location>
        <begin position="1"/>
        <end position="13"/>
    </location>
</feature>
<dbReference type="AlphaFoldDB" id="X0SD00"/>
<feature type="region of interest" description="Disordered" evidence="1">
    <location>
        <begin position="1"/>
        <end position="40"/>
    </location>
</feature>
<sequence>MRLDMLGTDEGKQAIHPARFGNKARQSMNRATHAERHEIR</sequence>